<feature type="coiled-coil region" evidence="1">
    <location>
        <begin position="210"/>
        <end position="404"/>
    </location>
</feature>
<evidence type="ECO:0000313" key="4">
    <source>
        <dbReference type="WBParaSite" id="L893_g19084.t1"/>
    </source>
</evidence>
<dbReference type="GO" id="GO:0030992">
    <property type="term" value="C:intraciliary transport particle B"/>
    <property type="evidence" value="ECO:0007669"/>
    <property type="project" value="InterPro"/>
</dbReference>
<organism evidence="3 4">
    <name type="scientific">Steinernema glaseri</name>
    <dbReference type="NCBI Taxonomy" id="37863"/>
    <lineage>
        <taxon>Eukaryota</taxon>
        <taxon>Metazoa</taxon>
        <taxon>Ecdysozoa</taxon>
        <taxon>Nematoda</taxon>
        <taxon>Chromadorea</taxon>
        <taxon>Rhabditida</taxon>
        <taxon>Tylenchina</taxon>
        <taxon>Panagrolaimomorpha</taxon>
        <taxon>Strongyloidoidea</taxon>
        <taxon>Steinernematidae</taxon>
        <taxon>Steinernema</taxon>
    </lineage>
</organism>
<dbReference type="GO" id="GO:0005929">
    <property type="term" value="C:cilium"/>
    <property type="evidence" value="ECO:0007669"/>
    <property type="project" value="TreeGrafter"/>
</dbReference>
<dbReference type="GO" id="GO:0048487">
    <property type="term" value="F:beta-tubulin binding"/>
    <property type="evidence" value="ECO:0007669"/>
    <property type="project" value="InterPro"/>
</dbReference>
<evidence type="ECO:0000313" key="3">
    <source>
        <dbReference type="Proteomes" id="UP000095287"/>
    </source>
</evidence>
<dbReference type="WBParaSite" id="L893_g19084.t1">
    <property type="protein sequence ID" value="L893_g19084.t1"/>
    <property type="gene ID" value="L893_g19084"/>
</dbReference>
<feature type="region of interest" description="Disordered" evidence="2">
    <location>
        <begin position="1"/>
        <end position="53"/>
    </location>
</feature>
<evidence type="ECO:0000256" key="2">
    <source>
        <dbReference type="SAM" id="MobiDB-lite"/>
    </source>
</evidence>
<feature type="coiled-coil region" evidence="1">
    <location>
        <begin position="499"/>
        <end position="568"/>
    </location>
</feature>
<dbReference type="AlphaFoldDB" id="A0A1I7YRV7"/>
<dbReference type="GO" id="GO:0035735">
    <property type="term" value="P:intraciliary transport involved in cilium assembly"/>
    <property type="evidence" value="ECO:0007669"/>
    <property type="project" value="TreeGrafter"/>
</dbReference>
<evidence type="ECO:0000256" key="1">
    <source>
        <dbReference type="SAM" id="Coils"/>
    </source>
</evidence>
<keyword evidence="3" id="KW-1185">Reference proteome</keyword>
<dbReference type="PANTHER" id="PTHR31432">
    <property type="entry name" value="INTRAFLAGELLAR TRANSPORT PROTEIN 74 HOMOLOG"/>
    <property type="match status" value="1"/>
</dbReference>
<protein>
    <submittedName>
        <fullName evidence="4">Intraflagellar transport protein 74 homolog</fullName>
    </submittedName>
</protein>
<accession>A0A1I7YRV7</accession>
<dbReference type="Proteomes" id="UP000095287">
    <property type="component" value="Unplaced"/>
</dbReference>
<proteinExistence type="predicted"/>
<sequence length="633" mass="72044">MDGSRPTTARPKTSSGRAVSAARANRRPPTAGRSDHDRPRTPTGAAPDNANGMIVTGRGVSRAGVAPPSAMGSRVPSRLGAGQVGRPITAQRMIPPGTGHIRPLTQQGLAGVARTGSRAGTGFGNRQVFDKTYFVGVIRTKINALRSEIEMLSREVDKGERDRQNLIVYEQKLSIITDLYLYRTFRAEEEAGEIRELQGKLMDYNMIADRLHTNADMSQMEIELSELREKNAELSQSVEETFLARKAKEDEVKRLQMAVAQKKAENASLINAIDPEVRHAYERLKNESESVKVQVREKEAELDAVMKEKAKLEEEVNKSPLKQEAVLLYERLSELQSKKSEIENEMKSEGTPEELRERFVDHVKKCNEEMAIIQKQIAEVKSSIDLAHEELREFQTEVATASNDRSERVKELKTREEQMDKFMDTYPSIRQQRLEKLDFIGDEIVKTLTLISRNMHKAEASEKQPPMDENRVNNMLTSSVTADELQNVHLSIQEEMASLVTLKHQLAEDQEALDQRQRELKTELEPQLDEEEQKMKLTTQLEVITRKVRELEAVVAEVDERVRELLEDRSVCNSKLSGNEHFPKSLRKGNLELKNEFNDREKETNYEATKEHVITLQTDYNNILRATVTQKFR</sequence>
<dbReference type="InterPro" id="IPR029602">
    <property type="entry name" value="IFT74"/>
</dbReference>
<keyword evidence="1" id="KW-0175">Coiled coil</keyword>
<dbReference type="PANTHER" id="PTHR31432:SF0">
    <property type="entry name" value="INTRAFLAGELLAR TRANSPORT PROTEIN 74 HOMOLOG"/>
    <property type="match status" value="1"/>
</dbReference>
<feature type="compositionally biased region" description="Polar residues" evidence="2">
    <location>
        <begin position="1"/>
        <end position="17"/>
    </location>
</feature>
<reference evidence="4" key="1">
    <citation type="submission" date="2016-11" db="UniProtKB">
        <authorList>
            <consortium name="WormBaseParasite"/>
        </authorList>
    </citation>
    <scope>IDENTIFICATION</scope>
</reference>
<name>A0A1I7YRV7_9BILA</name>